<dbReference type="EMBL" id="JANYMP010000016">
    <property type="protein sequence ID" value="MCS7480984.1"/>
    <property type="molecule type" value="Genomic_DNA"/>
</dbReference>
<protein>
    <submittedName>
        <fullName evidence="2">Metabolite traffic protein EboE</fullName>
    </submittedName>
</protein>
<dbReference type="GO" id="GO:0008270">
    <property type="term" value="F:zinc ion binding"/>
    <property type="evidence" value="ECO:0007669"/>
    <property type="project" value="InterPro"/>
</dbReference>
<dbReference type="Pfam" id="PF01261">
    <property type="entry name" value="AP_endonuc_2"/>
    <property type="match status" value="1"/>
</dbReference>
<keyword evidence="3" id="KW-1185">Reference proteome</keyword>
<feature type="domain" description="Xylose isomerase-like TIM barrel" evidence="1">
    <location>
        <begin position="65"/>
        <end position="240"/>
    </location>
</feature>
<dbReference type="Proteomes" id="UP001141259">
    <property type="component" value="Unassembled WGS sequence"/>
</dbReference>
<gene>
    <name evidence="2" type="primary">eboE</name>
    <name evidence="2" type="ORF">NZH93_29360</name>
</gene>
<dbReference type="Gene3D" id="3.20.20.150">
    <property type="entry name" value="Divalent-metal-dependent TIM barrel enzymes"/>
    <property type="match status" value="1"/>
</dbReference>
<dbReference type="InterPro" id="IPR018246">
    <property type="entry name" value="AP_endonuc_F2_Zn_BS"/>
</dbReference>
<dbReference type="RefSeq" id="WP_259626478.1">
    <property type="nucleotide sequence ID" value="NZ_JANYMP010000016.1"/>
</dbReference>
<dbReference type="NCBIfam" id="NF035939">
    <property type="entry name" value="TIM_EboE"/>
    <property type="match status" value="1"/>
</dbReference>
<comment type="caution">
    <text evidence="2">The sequence shown here is derived from an EMBL/GenBank/DDBJ whole genome shotgun (WGS) entry which is preliminary data.</text>
</comment>
<dbReference type="InterPro" id="IPR036237">
    <property type="entry name" value="Xyl_isomerase-like_sf"/>
</dbReference>
<evidence type="ECO:0000313" key="2">
    <source>
        <dbReference type="EMBL" id="MCS7480984.1"/>
    </source>
</evidence>
<sequence>MRFRHADGTAVHVAYCSNVHAAENLAGVLDQLSRFGEPVRERLGVDRLGLGLWFARPVASELIADPRAVAKLRAELDLRGLEVVTLNGFPYRGFHAPGAKHAVYHPDWADPRRTGYTLDVARLLTALMPDDAVRGSVSTLPLGWRDPWTPSRSIRAARQLDLLADGLSRLDRPVRVGFEPEPGCVVENTGQAVTHFRDTDTTRLGVCLDTCHLAVAFEDPARALDALTAAGLPVVKVQASAALHVRNPRDPATRYALSTLVERRSLHQTREGAPYGVDDLDAALWGGLPGHRPWRVHLHVPLHADPRPPLSTTRDVLRATLRELFGGARAWTDHVEVETYTWQVLPDRPVGEAGLVKGLAAELGWVRDELRSLGLVEVGG</sequence>
<organism evidence="2 3">
    <name type="scientific">Umezawaea endophytica</name>
    <dbReference type="NCBI Taxonomy" id="1654476"/>
    <lineage>
        <taxon>Bacteria</taxon>
        <taxon>Bacillati</taxon>
        <taxon>Actinomycetota</taxon>
        <taxon>Actinomycetes</taxon>
        <taxon>Pseudonocardiales</taxon>
        <taxon>Pseudonocardiaceae</taxon>
        <taxon>Umezawaea</taxon>
    </lineage>
</organism>
<dbReference type="SUPFAM" id="SSF51658">
    <property type="entry name" value="Xylose isomerase-like"/>
    <property type="match status" value="1"/>
</dbReference>
<evidence type="ECO:0000313" key="3">
    <source>
        <dbReference type="Proteomes" id="UP001141259"/>
    </source>
</evidence>
<evidence type="ECO:0000259" key="1">
    <source>
        <dbReference type="Pfam" id="PF01261"/>
    </source>
</evidence>
<name>A0A9X2VRN1_9PSEU</name>
<reference evidence="2" key="1">
    <citation type="submission" date="2022-08" db="EMBL/GenBank/DDBJ databases">
        <authorList>
            <person name="Tistechok S."/>
            <person name="Samborskyy M."/>
            <person name="Roman I."/>
        </authorList>
    </citation>
    <scope>NUCLEOTIDE SEQUENCE</scope>
    <source>
        <strain evidence="2">DSM 103496</strain>
    </source>
</reference>
<dbReference type="PROSITE" id="PS00730">
    <property type="entry name" value="AP_NUCLEASE_F2_2"/>
    <property type="match status" value="1"/>
</dbReference>
<accession>A0A9X2VRN1</accession>
<dbReference type="AlphaFoldDB" id="A0A9X2VRN1"/>
<dbReference type="InterPro" id="IPR013022">
    <property type="entry name" value="Xyl_isomerase-like_TIM-brl"/>
</dbReference>
<proteinExistence type="predicted"/>